<evidence type="ECO:0000313" key="1">
    <source>
        <dbReference type="EMBL" id="KAJ7713070.1"/>
    </source>
</evidence>
<dbReference type="AlphaFoldDB" id="A0AAD7H5S1"/>
<evidence type="ECO:0000313" key="2">
    <source>
        <dbReference type="Proteomes" id="UP001215598"/>
    </source>
</evidence>
<keyword evidence="2" id="KW-1185">Reference proteome</keyword>
<protein>
    <submittedName>
        <fullName evidence="1">Uncharacterized protein</fullName>
    </submittedName>
</protein>
<name>A0AAD7H5S1_9AGAR</name>
<gene>
    <name evidence="1" type="ORF">B0H16DRAFT_1899705</name>
</gene>
<organism evidence="1 2">
    <name type="scientific">Mycena metata</name>
    <dbReference type="NCBI Taxonomy" id="1033252"/>
    <lineage>
        <taxon>Eukaryota</taxon>
        <taxon>Fungi</taxon>
        <taxon>Dikarya</taxon>
        <taxon>Basidiomycota</taxon>
        <taxon>Agaricomycotina</taxon>
        <taxon>Agaricomycetes</taxon>
        <taxon>Agaricomycetidae</taxon>
        <taxon>Agaricales</taxon>
        <taxon>Marasmiineae</taxon>
        <taxon>Mycenaceae</taxon>
        <taxon>Mycena</taxon>
    </lineage>
</organism>
<feature type="non-terminal residue" evidence="1">
    <location>
        <position position="145"/>
    </location>
</feature>
<accession>A0AAD7H5S1</accession>
<reference evidence="1" key="1">
    <citation type="submission" date="2023-03" db="EMBL/GenBank/DDBJ databases">
        <title>Massive genome expansion in bonnet fungi (Mycena s.s.) driven by repeated elements and novel gene families across ecological guilds.</title>
        <authorList>
            <consortium name="Lawrence Berkeley National Laboratory"/>
            <person name="Harder C.B."/>
            <person name="Miyauchi S."/>
            <person name="Viragh M."/>
            <person name="Kuo A."/>
            <person name="Thoen E."/>
            <person name="Andreopoulos B."/>
            <person name="Lu D."/>
            <person name="Skrede I."/>
            <person name="Drula E."/>
            <person name="Henrissat B."/>
            <person name="Morin E."/>
            <person name="Kohler A."/>
            <person name="Barry K."/>
            <person name="LaButti K."/>
            <person name="Morin E."/>
            <person name="Salamov A."/>
            <person name="Lipzen A."/>
            <person name="Mereny Z."/>
            <person name="Hegedus B."/>
            <person name="Baldrian P."/>
            <person name="Stursova M."/>
            <person name="Weitz H."/>
            <person name="Taylor A."/>
            <person name="Grigoriev I.V."/>
            <person name="Nagy L.G."/>
            <person name="Martin F."/>
            <person name="Kauserud H."/>
        </authorList>
    </citation>
    <scope>NUCLEOTIDE SEQUENCE</scope>
    <source>
        <strain evidence="1">CBHHK182m</strain>
    </source>
</reference>
<sequence>MPDHAVATNLTFFRQNGDTHALYKIRRKHFVSADIERGQWRHSHPMGNMPQRTLRQRMLTTGNGGTHKLYEIPRTGCFTLRQRTSSVGNGDTHKLYEIRRKRHFVSGRRARATAALTRCRKYTTRNTLLADIERGQLHSQAVRKP</sequence>
<comment type="caution">
    <text evidence="1">The sequence shown here is derived from an EMBL/GenBank/DDBJ whole genome shotgun (WGS) entry which is preliminary data.</text>
</comment>
<dbReference type="EMBL" id="JARKIB010000352">
    <property type="protein sequence ID" value="KAJ7713070.1"/>
    <property type="molecule type" value="Genomic_DNA"/>
</dbReference>
<proteinExistence type="predicted"/>
<dbReference type="Proteomes" id="UP001215598">
    <property type="component" value="Unassembled WGS sequence"/>
</dbReference>